<evidence type="ECO:0000313" key="3">
    <source>
        <dbReference type="EMBL" id="OAG69498.1"/>
    </source>
</evidence>
<dbReference type="SUPFAM" id="SSF53474">
    <property type="entry name" value="alpha/beta-Hydrolases"/>
    <property type="match status" value="1"/>
</dbReference>
<dbReference type="EMBL" id="LXNG01000001">
    <property type="protein sequence ID" value="OAG69498.1"/>
    <property type="molecule type" value="Genomic_DNA"/>
</dbReference>
<keyword evidence="1" id="KW-0732">Signal</keyword>
<dbReference type="AlphaFoldDB" id="A0A1A9MGZ8"/>
<dbReference type="GO" id="GO:0004806">
    <property type="term" value="F:triacylglycerol lipase activity"/>
    <property type="evidence" value="ECO:0007669"/>
    <property type="project" value="InterPro"/>
</dbReference>
<keyword evidence="5" id="KW-1185">Reference proteome</keyword>
<evidence type="ECO:0000313" key="2">
    <source>
        <dbReference type="EMBL" id="MEA5124470.1"/>
    </source>
</evidence>
<comment type="caution">
    <text evidence="3">The sequence shown here is derived from an EMBL/GenBank/DDBJ whole genome shotgun (WGS) entry which is preliminary data.</text>
</comment>
<name>A0A1A9MGZ8_9XANT</name>
<dbReference type="Proteomes" id="UP001303614">
    <property type="component" value="Unassembled WGS sequence"/>
</dbReference>
<dbReference type="STRING" id="1843580.A7D17_01440"/>
<evidence type="ECO:0000313" key="5">
    <source>
        <dbReference type="Proteomes" id="UP001303614"/>
    </source>
</evidence>
<protein>
    <submittedName>
        <fullName evidence="2 3">Lipase</fullName>
    </submittedName>
</protein>
<dbReference type="PANTHER" id="PTHR34853">
    <property type="match status" value="1"/>
</dbReference>
<dbReference type="Pfam" id="PF03583">
    <property type="entry name" value="LIP"/>
    <property type="match status" value="1"/>
</dbReference>
<dbReference type="EMBL" id="JAYFSO010000013">
    <property type="protein sequence ID" value="MEA5124470.1"/>
    <property type="molecule type" value="Genomic_DNA"/>
</dbReference>
<dbReference type="Proteomes" id="UP000077659">
    <property type="component" value="Unassembled WGS sequence"/>
</dbReference>
<dbReference type="PANTHER" id="PTHR34853:SF1">
    <property type="entry name" value="LIPASE 5"/>
    <property type="match status" value="1"/>
</dbReference>
<reference evidence="3 4" key="1">
    <citation type="submission" date="2016-05" db="EMBL/GenBank/DDBJ databases">
        <title>Pathogenic, phenotypic and molecular characterisation of Xanthomonas nasturtii sp. nov. and Xanthomonas floridensis sp. nov., new species of Xanthomonas associated with watercress production in Florida.</title>
        <authorList>
            <person name="Vicente J.G."/>
            <person name="Rothwell S."/>
            <person name="Holub E.B."/>
            <person name="Studholme D.J."/>
        </authorList>
    </citation>
    <scope>NUCLEOTIDE SEQUENCE [LARGE SCALE GENOMIC DNA]</scope>
    <source>
        <strain evidence="3 4">WHRI 8848</strain>
    </source>
</reference>
<gene>
    <name evidence="3" type="ORF">A7D17_01440</name>
    <name evidence="2" type="ORF">VB146_11485</name>
</gene>
<dbReference type="InterPro" id="IPR005152">
    <property type="entry name" value="Lipase_secreted"/>
</dbReference>
<dbReference type="PIRSF" id="PIRSF029171">
    <property type="entry name" value="Esterase_LipA"/>
    <property type="match status" value="1"/>
</dbReference>
<feature type="chain" id="PRO_5008393189" evidence="1">
    <location>
        <begin position="25"/>
        <end position="418"/>
    </location>
</feature>
<dbReference type="GO" id="GO:0016042">
    <property type="term" value="P:lipid catabolic process"/>
    <property type="evidence" value="ECO:0007669"/>
    <property type="project" value="InterPro"/>
</dbReference>
<dbReference type="RefSeq" id="WP_064507445.1">
    <property type="nucleotide sequence ID" value="NZ_JAYFSN010000001.1"/>
</dbReference>
<dbReference type="Gene3D" id="3.40.50.1820">
    <property type="entry name" value="alpha/beta hydrolase"/>
    <property type="match status" value="2"/>
</dbReference>
<organism evidence="3 4">
    <name type="scientific">Xanthomonas floridensis</name>
    <dbReference type="NCBI Taxonomy" id="1843580"/>
    <lineage>
        <taxon>Bacteria</taxon>
        <taxon>Pseudomonadati</taxon>
        <taxon>Pseudomonadota</taxon>
        <taxon>Gammaproteobacteria</taxon>
        <taxon>Lysobacterales</taxon>
        <taxon>Lysobacteraceae</taxon>
        <taxon>Xanthomonas</taxon>
    </lineage>
</organism>
<proteinExistence type="predicted"/>
<dbReference type="OrthoDB" id="9798122at2"/>
<evidence type="ECO:0000313" key="4">
    <source>
        <dbReference type="Proteomes" id="UP000077659"/>
    </source>
</evidence>
<sequence>MEFQVHIGTALGIALLATAGASQASPVDTYPARGTVLSSNVLASYSRDAIANMLRDAPSHEQPDCNVRVAEFTYATIGIYGEPATASAALLVPGGPQCQGPYPLLAWGEGTQTLRSTEQARDIRAAAGNDPLVTRLASQGYVVVATDYLGLGKSNYPYHPYMHSASQASAMIDSMRAARSVLRRLNTPLSGKVMLSGNSAGAHAALATQREIEAHLSQEFNLAASSGISGPYALSESAMDDLTGRNTVAESTFALVFLSYAITSMQRTYHNIYLAPSQTYQDPWAAQVEAFFPGTRSVGDLVTTLPPVGKIKDYFTAAFLQDVANNPFNPLRLDLQRNDLLDWRPQTRTLLCGSSNDASVPFKNATRAVDAFKRNGSNQVTTLDLGTGKREDNSAFVHLAVEESCIVGVRQQLLDPSR</sequence>
<feature type="signal peptide" evidence="1">
    <location>
        <begin position="1"/>
        <end position="24"/>
    </location>
</feature>
<dbReference type="InterPro" id="IPR029058">
    <property type="entry name" value="AB_hydrolase_fold"/>
</dbReference>
<evidence type="ECO:0000256" key="1">
    <source>
        <dbReference type="SAM" id="SignalP"/>
    </source>
</evidence>
<reference evidence="2 5" key="2">
    <citation type="submission" date="2023-12" db="EMBL/GenBank/DDBJ databases">
        <title>Genome sequencing of Xanthomonas floridensis.</title>
        <authorList>
            <person name="Greer S."/>
            <person name="Harrison J."/>
            <person name="Grant M."/>
            <person name="Vicente J."/>
            <person name="Studholme D."/>
        </authorList>
    </citation>
    <scope>NUCLEOTIDE SEQUENCE [LARGE SCALE GENOMIC DNA]</scope>
    <source>
        <strain evidence="2 5">WHRI 8848</strain>
    </source>
</reference>
<accession>A0A1A9MGZ8</accession>